<reference evidence="2" key="1">
    <citation type="submission" date="2016-04" db="EMBL/GenBank/DDBJ databases">
        <authorList>
            <person name="Evans L.H."/>
            <person name="Alamgir A."/>
            <person name="Owens N."/>
            <person name="Weber N.D."/>
            <person name="Virtaneva K."/>
            <person name="Barbian K."/>
            <person name="Babar A."/>
            <person name="Rosenke K."/>
        </authorList>
    </citation>
    <scope>NUCLEOTIDE SEQUENCE</scope>
    <source>
        <strain evidence="2">86-1</strain>
    </source>
</reference>
<organism evidence="2">
    <name type="scientific">uncultured Dysgonomonas sp</name>
    <dbReference type="NCBI Taxonomy" id="206096"/>
    <lineage>
        <taxon>Bacteria</taxon>
        <taxon>Pseudomonadati</taxon>
        <taxon>Bacteroidota</taxon>
        <taxon>Bacteroidia</taxon>
        <taxon>Bacteroidales</taxon>
        <taxon>Dysgonomonadaceae</taxon>
        <taxon>Dysgonomonas</taxon>
        <taxon>environmental samples</taxon>
    </lineage>
</organism>
<feature type="signal peptide" evidence="1">
    <location>
        <begin position="1"/>
        <end position="20"/>
    </location>
</feature>
<accession>A0A212IWX0</accession>
<sequence length="1044" mass="119329">MRRYTAYAIIMFLCSLSVFSQYDKVDIQMPTATSLMRYTDYPVSHKTGIPDIKIPLHTLKAGDKIIPIELSFHIDNFMRSNQIPESTGAGWTLNTNIQISRSINGKDDFKAGGYCNVPAYPGPFDYNDQGSDKDVIRDNLYKSKLSVDGGMGGIDGESDKYYYNILGKSGTFYLQRVKDKPNEIKCISVPLDGVKIILVKPWVFTIIDTDGTKYLFEGGGRDYRTPTNYYDESVIAWKCKKIVSPNGDEIEFVYNTVYKPNGGSIVEFTSRLELYDDQRNYAGPYDDRYSQCNGGNYLLVKETPFWKIIGPKMKRYAGFGNDLKTMNAGGAFEDSFSDYPVGGSPSATYWYMSSDYLDEIRFRGGKVLFTYKDNSIMISIKIVDNQGKVTKAITLEQEGGGNNQVYSDQFYNRILKTLKINDETYSFHYGYQRKGYVEADFWGYNGGYPGGEYGGAGSMANLEQDIDVQWGQNPWGIKSFWGCEPISNPYVWYHLLGKTSSDIFNVRPDFTLLKIKYPTGGSTEFIVGQNLFRSRFDNQIKGAGGYRIQRIKFYDGINTNPIKEKIYKYGPAEDGTGIIRDEPSFSSYPKTDYTEQVIKYYLSDINPSFFFQTERKRVFFGTSTKAMTFGNGSPVNYNEVSEYESDMGQETGKTVYKYDLKNYVPAYTSPTDPYPFEQEEWDMGMLDSVIIYKYNSSLDKYEWQKRKKYVYNAYYQSAQIFREKVWMHEIPEVITGLNRHYLDVLADLAVFYHKYNGLKTGVMQLIKEVEYIKEKEDILIEETEYYYDNPNKYTTGRKIKKLSDGTVLTEQTTYPEDYLSGNFIADLLNKNMTSFPIEKIVYRNENIISGEFLNYNISGQISTVDHLEDNIAITDFKLSNKGTNGKYTPDTPNTIISKDNRYKQKFALIYDSYGNIKNIVPQAAFPVVYLWSYSGRYPIAEIKNATLTEVTAVLNSIFGVNSVDALSALATPNEGKLKDGSLQRSLPDALVTTYTYQPLVGLLTVTNPSGTTVYYEYDTFGRLKRTKDVDGKTIQEYDYHYQNQ</sequence>
<proteinExistence type="predicted"/>
<dbReference type="InterPro" id="IPR031325">
    <property type="entry name" value="RHS_repeat"/>
</dbReference>
<gene>
    <name evidence="2" type="ORF">KL86DYS1_10394</name>
</gene>
<dbReference type="Pfam" id="PF05593">
    <property type="entry name" value="RHS_repeat"/>
    <property type="match status" value="1"/>
</dbReference>
<evidence type="ECO:0000313" key="2">
    <source>
        <dbReference type="EMBL" id="SBV91649.1"/>
    </source>
</evidence>
<dbReference type="EMBL" id="FLUM01000001">
    <property type="protein sequence ID" value="SBV91649.1"/>
    <property type="molecule type" value="Genomic_DNA"/>
</dbReference>
<dbReference type="Gene3D" id="2.180.10.10">
    <property type="entry name" value="RHS repeat-associated core"/>
    <property type="match status" value="1"/>
</dbReference>
<dbReference type="InterPro" id="IPR006530">
    <property type="entry name" value="YD"/>
</dbReference>
<evidence type="ECO:0008006" key="3">
    <source>
        <dbReference type="Google" id="ProtNLM"/>
    </source>
</evidence>
<keyword evidence="1" id="KW-0732">Signal</keyword>
<evidence type="ECO:0000256" key="1">
    <source>
        <dbReference type="SAM" id="SignalP"/>
    </source>
</evidence>
<name>A0A212IWX0_9BACT</name>
<feature type="chain" id="PRO_5013392809" description="YD repeat protein" evidence="1">
    <location>
        <begin position="21"/>
        <end position="1044"/>
    </location>
</feature>
<dbReference type="AlphaFoldDB" id="A0A212IWX0"/>
<protein>
    <recommendedName>
        <fullName evidence="3">YD repeat protein</fullName>
    </recommendedName>
</protein>
<dbReference type="NCBIfam" id="TIGR01643">
    <property type="entry name" value="YD_repeat_2x"/>
    <property type="match status" value="1"/>
</dbReference>
<dbReference type="RefSeq" id="WP_296938296.1">
    <property type="nucleotide sequence ID" value="NZ_LT599032.1"/>
</dbReference>